<accession>M2NHR5</accession>
<dbReference type="Proteomes" id="UP000011761">
    <property type="component" value="Unassembled WGS sequence"/>
</dbReference>
<reference evidence="1 2" key="1">
    <citation type="journal article" date="2012" name="PLoS Pathog.">
        <title>Diverse lifestyles and strategies of plant pathogenesis encoded in the genomes of eighteen Dothideomycetes fungi.</title>
        <authorList>
            <person name="Ohm R.A."/>
            <person name="Feau N."/>
            <person name="Henrissat B."/>
            <person name="Schoch C.L."/>
            <person name="Horwitz B.A."/>
            <person name="Barry K.W."/>
            <person name="Condon B.J."/>
            <person name="Copeland A.C."/>
            <person name="Dhillon B."/>
            <person name="Glaser F."/>
            <person name="Hesse C.N."/>
            <person name="Kosti I."/>
            <person name="LaButti K."/>
            <person name="Lindquist E.A."/>
            <person name="Lucas S."/>
            <person name="Salamov A.A."/>
            <person name="Bradshaw R.E."/>
            <person name="Ciuffetti L."/>
            <person name="Hamelin R.C."/>
            <person name="Kema G.H.J."/>
            <person name="Lawrence C."/>
            <person name="Scott J.A."/>
            <person name="Spatafora J.W."/>
            <person name="Turgeon B.G."/>
            <person name="de Wit P.J.G.M."/>
            <person name="Zhong S."/>
            <person name="Goodwin S.B."/>
            <person name="Grigoriev I.V."/>
        </authorList>
    </citation>
    <scope>NUCLEOTIDE SEQUENCE [LARGE SCALE GENOMIC DNA]</scope>
    <source>
        <strain evidence="1 2">UAMH 10762</strain>
    </source>
</reference>
<dbReference type="HOGENOM" id="CLU_2960374_0_0_1"/>
<dbReference type="RefSeq" id="XP_007673820.1">
    <property type="nucleotide sequence ID" value="XM_007675630.1"/>
</dbReference>
<evidence type="ECO:0000313" key="2">
    <source>
        <dbReference type="Proteomes" id="UP000011761"/>
    </source>
</evidence>
<gene>
    <name evidence="1" type="ORF">BAUCODRAFT_374953</name>
</gene>
<keyword evidence="2" id="KW-1185">Reference proteome</keyword>
<dbReference type="GeneID" id="19113254"/>
<dbReference type="EMBL" id="KB445552">
    <property type="protein sequence ID" value="EMC98590.1"/>
    <property type="molecule type" value="Genomic_DNA"/>
</dbReference>
<sequence length="59" mass="6904">MGVIKTFRCQLHRLCSRRLHRPASQVDCYDSDGLTRRDYWLPFRTRLGTAPLVLVHHGP</sequence>
<proteinExistence type="predicted"/>
<protein>
    <submittedName>
        <fullName evidence="1">Uncharacterized protein</fullName>
    </submittedName>
</protein>
<name>M2NHR5_BAUPA</name>
<organism evidence="1 2">
    <name type="scientific">Baudoinia panamericana (strain UAMH 10762)</name>
    <name type="common">Angels' share fungus</name>
    <name type="synonym">Baudoinia compniacensis (strain UAMH 10762)</name>
    <dbReference type="NCBI Taxonomy" id="717646"/>
    <lineage>
        <taxon>Eukaryota</taxon>
        <taxon>Fungi</taxon>
        <taxon>Dikarya</taxon>
        <taxon>Ascomycota</taxon>
        <taxon>Pezizomycotina</taxon>
        <taxon>Dothideomycetes</taxon>
        <taxon>Dothideomycetidae</taxon>
        <taxon>Mycosphaerellales</taxon>
        <taxon>Teratosphaeriaceae</taxon>
        <taxon>Baudoinia</taxon>
    </lineage>
</organism>
<dbReference type="AlphaFoldDB" id="M2NHR5"/>
<evidence type="ECO:0000313" key="1">
    <source>
        <dbReference type="EMBL" id="EMC98590.1"/>
    </source>
</evidence>
<dbReference type="KEGG" id="bcom:BAUCODRAFT_374953"/>